<dbReference type="GO" id="GO:0032259">
    <property type="term" value="P:methylation"/>
    <property type="evidence" value="ECO:0007669"/>
    <property type="project" value="UniProtKB-KW"/>
</dbReference>
<dbReference type="GO" id="GO:0008168">
    <property type="term" value="F:methyltransferase activity"/>
    <property type="evidence" value="ECO:0007669"/>
    <property type="project" value="UniProtKB-KW"/>
</dbReference>
<keyword evidence="1" id="KW-0808">Transferase</keyword>
<reference evidence="1" key="1">
    <citation type="submission" date="2013-08" db="EMBL/GenBank/DDBJ databases">
        <authorList>
            <person name="Mendez C."/>
            <person name="Richter M."/>
            <person name="Ferrer M."/>
            <person name="Sanchez J."/>
        </authorList>
    </citation>
    <scope>NUCLEOTIDE SEQUENCE</scope>
</reference>
<name>T0YH29_9ZZZZ</name>
<proteinExistence type="predicted"/>
<organism evidence="1">
    <name type="scientific">mine drainage metagenome</name>
    <dbReference type="NCBI Taxonomy" id="410659"/>
    <lineage>
        <taxon>unclassified sequences</taxon>
        <taxon>metagenomes</taxon>
        <taxon>ecological metagenomes</taxon>
    </lineage>
</organism>
<accession>T0YH29</accession>
<gene>
    <name evidence="1" type="ORF">B2A_13595</name>
</gene>
<dbReference type="EMBL" id="AUZZ01009845">
    <property type="protein sequence ID" value="EQD32388.1"/>
    <property type="molecule type" value="Genomic_DNA"/>
</dbReference>
<keyword evidence="1" id="KW-0489">Methyltransferase</keyword>
<protein>
    <submittedName>
        <fullName evidence="1">Glycine cleavage system T protein, aminomethyltransferase</fullName>
    </submittedName>
</protein>
<evidence type="ECO:0000313" key="1">
    <source>
        <dbReference type="EMBL" id="EQD32388.1"/>
    </source>
</evidence>
<sequence>MFGGYSFNERTSLSLGVVDPSIDIGDVLTLVWGEENGGTTKITVERHRQIEVRVKVAPVPYARDAREGYQEGWRTRQN</sequence>
<comment type="caution">
    <text evidence="1">The sequence shown here is derived from an EMBL/GenBank/DDBJ whole genome shotgun (WGS) entry which is preliminary data.</text>
</comment>
<dbReference type="AlphaFoldDB" id="T0YH29"/>
<reference evidence="1" key="2">
    <citation type="journal article" date="2014" name="ISME J.">
        <title>Microbial stratification in low pH oxic and suboxic macroscopic growths along an acid mine drainage.</title>
        <authorList>
            <person name="Mendez-Garcia C."/>
            <person name="Mesa V."/>
            <person name="Sprenger R.R."/>
            <person name="Richter M."/>
            <person name="Diez M.S."/>
            <person name="Solano J."/>
            <person name="Bargiela R."/>
            <person name="Golyshina O.V."/>
            <person name="Manteca A."/>
            <person name="Ramos J.L."/>
            <person name="Gallego J.R."/>
            <person name="Llorente I."/>
            <person name="Martins Dos Santos V.A."/>
            <person name="Jensen O.N."/>
            <person name="Pelaez A.I."/>
            <person name="Sanchez J."/>
            <person name="Ferrer M."/>
        </authorList>
    </citation>
    <scope>NUCLEOTIDE SEQUENCE</scope>
</reference>